<evidence type="ECO:0000313" key="2">
    <source>
        <dbReference type="Proteomes" id="UP000236724"/>
    </source>
</evidence>
<reference evidence="1 2" key="1">
    <citation type="submission" date="2016-10" db="EMBL/GenBank/DDBJ databases">
        <authorList>
            <person name="de Groot N.N."/>
        </authorList>
    </citation>
    <scope>NUCLEOTIDE SEQUENCE [LARGE SCALE GENOMIC DNA]</scope>
    <source>
        <strain evidence="1">MBHS1</strain>
    </source>
</reference>
<accession>A0A1H6F8R0</accession>
<protein>
    <submittedName>
        <fullName evidence="1">Uncharacterized protein</fullName>
    </submittedName>
</protein>
<dbReference type="Proteomes" id="UP000236724">
    <property type="component" value="Unassembled WGS sequence"/>
</dbReference>
<organism evidence="1 2">
    <name type="scientific">Candidatus Venteria ishoeyi</name>
    <dbReference type="NCBI Taxonomy" id="1899563"/>
    <lineage>
        <taxon>Bacteria</taxon>
        <taxon>Pseudomonadati</taxon>
        <taxon>Pseudomonadota</taxon>
        <taxon>Gammaproteobacteria</taxon>
        <taxon>Thiotrichales</taxon>
        <taxon>Thiotrichaceae</taxon>
        <taxon>Venteria</taxon>
    </lineage>
</organism>
<gene>
    <name evidence="1" type="ORF">MBHS_02342</name>
</gene>
<evidence type="ECO:0000313" key="1">
    <source>
        <dbReference type="EMBL" id="SEH06480.1"/>
    </source>
</evidence>
<dbReference type="EMBL" id="FMSV02000495">
    <property type="protein sequence ID" value="SEH06480.1"/>
    <property type="molecule type" value="Genomic_DNA"/>
</dbReference>
<sequence>MYAANAGIRPKITPFITFCTAMKTQPGKITRRQINKWIAFIIPQQNIIRRLMTLNQVVFQQQRFGFGVGDGDINTGDARYQGAGFWRLSGGTAKITGEAVFQVFGFTDIKNLVGGIPHLIHAGFLTDGTQKGFGIKRKGAACLHEIYYKLNSI</sequence>
<proteinExistence type="predicted"/>
<dbReference type="AlphaFoldDB" id="A0A1H6F8R0"/>
<name>A0A1H6F8R0_9GAMM</name>
<keyword evidence="2" id="KW-1185">Reference proteome</keyword>